<keyword evidence="1" id="KW-0677">Repeat</keyword>
<comment type="caution">
    <text evidence="5">The sequence shown here is derived from an EMBL/GenBank/DDBJ whole genome shotgun (WGS) entry which is preliminary data.</text>
</comment>
<dbReference type="PROSITE" id="PS50088">
    <property type="entry name" value="ANK_REPEAT"/>
    <property type="match status" value="2"/>
</dbReference>
<dbReference type="Proteomes" id="UP000321331">
    <property type="component" value="Unassembled WGS sequence"/>
</dbReference>
<protein>
    <recommendedName>
        <fullName evidence="4">CHAT domain-containing protein</fullName>
    </recommendedName>
</protein>
<dbReference type="Pfam" id="PF12796">
    <property type="entry name" value="Ank_2"/>
    <property type="match status" value="1"/>
</dbReference>
<dbReference type="Gene3D" id="1.25.40.20">
    <property type="entry name" value="Ankyrin repeat-containing domain"/>
    <property type="match status" value="2"/>
</dbReference>
<evidence type="ECO:0000256" key="1">
    <source>
        <dbReference type="ARBA" id="ARBA00022737"/>
    </source>
</evidence>
<evidence type="ECO:0000256" key="2">
    <source>
        <dbReference type="ARBA" id="ARBA00023043"/>
    </source>
</evidence>
<dbReference type="Pfam" id="PF12770">
    <property type="entry name" value="CHAT"/>
    <property type="match status" value="1"/>
</dbReference>
<proteinExistence type="predicted"/>
<evidence type="ECO:0000256" key="3">
    <source>
        <dbReference type="PROSITE-ProRule" id="PRU00023"/>
    </source>
</evidence>
<dbReference type="SUPFAM" id="SSF48403">
    <property type="entry name" value="Ankyrin repeat"/>
    <property type="match status" value="1"/>
</dbReference>
<sequence length="1949" mass="216607">MRPDESPTIHHAARLCSELFERIFESMGSDSPLFLPAEELRGRFHLWATYLGVYAVPRASVDARLDGDKETKKLDAQRRSIGETQSIFEILDNDASGDILGFKAVEAAIQRLFILAEAIRQEARRNHIKRHGTNNQHPALLYYSLIKTTYPNVRSSLCNQLGASIYIRGQSLLYLKVHSQKLAFEGHDQNRVQHVAEKGPALKHTDQGSDHCMNCQPVDQVPLALVPGTVQSGFDHSMLSRIAKDNKPLESSVNKDWAMCDDREDSFFYPLKPEKTNDHRYLTCTLCGNLLEQSGLTQEAWEAHVDQDLHPYVCISEECREPPAYFIRKEDWLNHMQTRHSLTWTEKIHTEQWYCDINHPSHLVFDEKDLFLDHLKADHGKQLTKSRLEGRARRNRRIVQREPFICPLCGCVPDGQEVCTQEQLSYHIAGHLKSLAYLSLSYMDDGRALLSWAVKNGHEAIVKLLLASDRLDPDTKDKNERTPLSWAAEEGHEAIVKLLLASGRVNPNVKDQYGWTPLWRAAAKGYEAIVKLLLGTGKVDLEVKDDYGWTASLWAAANEREAIIKLLLDAGVDVESKDPSGRTMLWWAVTRVPGGGHHDAIERLIAAGADANASAAKFGGRTAIQASSESDHLDIVEQLVDTSNSSMASLSHMAVYEGVLGSLPLLGQFPSGFLEKRSSSESATIDAPFQIQAKTYCRSLLKLGMIAMLQGEPGYACTSLKQAVKLSESRYPDVHITAIAYLIQCLHMQFKWSAAGSNISSVELDDIFDFITEIKHLQSSLHSAIDYKDDRVRRLRALLELQRWIVTTRPRIPTSAEIDLARGIGTEGVAQAIQNCRLSGVSEAEMLPFEVELACIYRVVGDRDRFHSVMNSVVPLKPTDFMLRAHHQLRLGDASAVTFGAPETWNMLLEQGAESNAQPRDDESTHFAMPLPGDLAAATSYYQEADVLYRSAKHTRGQAAVQLRLGYLATHGVFSSSSATPTGYEVALAHVSHAKLLYGQAGDIAGVQVAAAHSCLCRLGLGQFPEDSDAAKAIGQYGKEKGSYSLAFGLGLFFAKYARRWLVFLGDYEKALAAHKLTAAVFQGLGLTLSHAYSICDQLSVHELLGDQSMIYITADKALTLCHEIARERPRTSAISQMALNLAVHVLGKVFQHANKRADANLLSHVAAMLREWRRRGPTVSVEQLLSRQIELTQTNQSAMNEGTMADMGKLSARLSNLNIDPVEIQTQVAYSLIDHFIALAATLVPLYRSRQAVRNGDSSKAEQLWRETESALTAHPTRESEVLLASLSVSKGDFEAAAAHARAYKDQLVAGEEHMSISIDKKTREVLRRKKWQEKTRVLFLFVRVRLYDDAMLMVKELELQWGPEWWSLYEYPVWENLSIIAQLSEGLGEYELASDYYERAREAFDKRKHALSVDDHKRALSGDSVVQDIYSGAAHAAVRWHLSARQSGDEFLSPQVQRAFAAIERGKARSLLDLIEGSIPNHNADGSVGSQWQQYKVEGAQLATLRGLLATCYQAQHLDRSTESRLKTKIQEKEKQLRELEGKLSAGGSVSLSAIGTVLSLPSLCKLLPADTALLQYCYSRENMVVWKITASGMREVFAVDVPESCLESHILQYHKACATGSSGTRDHESWLATKLLPFKSLDESRLIIVPYRCLHQLPFHTLPYQGQLLMSNKTISYLPSASVFGYFQSDPAPETDFSILAVGNPSNMSSRNSLTLEERPLPSLPSARVEVEAIGQLVEGTRALTGPNATKKAVSSLLGNYRVLHFATHGSLSTEVPMLSAIHLAEGENITVEDLMWRHLRADLVVLSACKTGRGELTSGDDMIGFARALLAAGVKNVLVSLWSVDDAVTSFFMIKFYEHLKKEWLPARALQAAQLATQHATQHEVQRFLRRVRDIEPELELGEAAHADNYSHPMYWAPFIVIGSCHKGIVGSLDAACQDDAEGAV</sequence>
<dbReference type="PROSITE" id="PS50297">
    <property type="entry name" value="ANK_REP_REGION"/>
    <property type="match status" value="1"/>
</dbReference>
<dbReference type="InterPro" id="IPR051165">
    <property type="entry name" value="Multifunctional_ANK_Repeat"/>
</dbReference>
<accession>A0A5C6THF8</accession>
<dbReference type="SMART" id="SM00248">
    <property type="entry name" value="ANK"/>
    <property type="match status" value="7"/>
</dbReference>
<feature type="repeat" description="ANK" evidence="3">
    <location>
        <begin position="479"/>
        <end position="503"/>
    </location>
</feature>
<dbReference type="InterPro" id="IPR024983">
    <property type="entry name" value="CHAT_dom"/>
</dbReference>
<dbReference type="PANTHER" id="PTHR24123">
    <property type="entry name" value="ANKYRIN REPEAT-CONTAINING"/>
    <property type="match status" value="1"/>
</dbReference>
<reference evidence="5 6" key="1">
    <citation type="submission" date="2019-07" db="EMBL/GenBank/DDBJ databases">
        <title>The First High-Quality Draft Genome Sequence of the Causal Agent of the Current Panama Disease Epidemic.</title>
        <authorList>
            <person name="Warmington R.J."/>
            <person name="Kay W."/>
            <person name="Jeffries A."/>
            <person name="Bebber D."/>
            <person name="Moore K."/>
            <person name="Studholme D.J."/>
        </authorList>
    </citation>
    <scope>NUCLEOTIDE SEQUENCE [LARGE SCALE GENOMIC DNA]</scope>
    <source>
        <strain evidence="5 6">TR4</strain>
    </source>
</reference>
<name>A0A5C6THF8_FUSOC</name>
<keyword evidence="2 3" id="KW-0040">ANK repeat</keyword>
<evidence type="ECO:0000313" key="6">
    <source>
        <dbReference type="Proteomes" id="UP000321331"/>
    </source>
</evidence>
<evidence type="ECO:0000313" key="5">
    <source>
        <dbReference type="EMBL" id="TXC10555.1"/>
    </source>
</evidence>
<feature type="domain" description="CHAT" evidence="4">
    <location>
        <begin position="1642"/>
        <end position="1928"/>
    </location>
</feature>
<dbReference type="PANTHER" id="PTHR24123:SF33">
    <property type="entry name" value="PROTEIN HOS4"/>
    <property type="match status" value="1"/>
</dbReference>
<dbReference type="EMBL" id="VMNF01000004">
    <property type="protein sequence ID" value="TXC10555.1"/>
    <property type="molecule type" value="Genomic_DNA"/>
</dbReference>
<gene>
    <name evidence="5" type="ORF">FocTR4_00004404</name>
</gene>
<dbReference type="InterPro" id="IPR036770">
    <property type="entry name" value="Ankyrin_rpt-contain_sf"/>
</dbReference>
<dbReference type="InterPro" id="IPR002110">
    <property type="entry name" value="Ankyrin_rpt"/>
</dbReference>
<feature type="repeat" description="ANK" evidence="3">
    <location>
        <begin position="547"/>
        <end position="579"/>
    </location>
</feature>
<evidence type="ECO:0000259" key="4">
    <source>
        <dbReference type="Pfam" id="PF12770"/>
    </source>
</evidence>
<organism evidence="5 6">
    <name type="scientific">Fusarium oxysporum f. sp. cubense</name>
    <dbReference type="NCBI Taxonomy" id="61366"/>
    <lineage>
        <taxon>Eukaryota</taxon>
        <taxon>Fungi</taxon>
        <taxon>Dikarya</taxon>
        <taxon>Ascomycota</taxon>
        <taxon>Pezizomycotina</taxon>
        <taxon>Sordariomycetes</taxon>
        <taxon>Hypocreomycetidae</taxon>
        <taxon>Hypocreales</taxon>
        <taxon>Nectriaceae</taxon>
        <taxon>Fusarium</taxon>
        <taxon>Fusarium oxysporum species complex</taxon>
    </lineage>
</organism>